<dbReference type="Pfam" id="PF22752">
    <property type="entry name" value="DUF488-N3i"/>
    <property type="match status" value="1"/>
</dbReference>
<dbReference type="AlphaFoldDB" id="A0A317QBM2"/>
<dbReference type="Proteomes" id="UP000246964">
    <property type="component" value="Unassembled WGS sequence"/>
</dbReference>
<gene>
    <name evidence="1" type="ORF">DET45_10443</name>
</gene>
<dbReference type="OrthoDB" id="9790745at2"/>
<keyword evidence="2" id="KW-1185">Reference proteome</keyword>
<sequence length="155" mass="17786">MTFCDKRVTRLQINDAIKLKRVYDAAQSDDGKRVLADRLWPRGLSKTKAQIDLWCQAVCPSTKLRQQYHRGELSYAEFVPAYQAELAELDQPLLELMRMIRQGPITLLSAVKDLQQSHLPVLQHELIQRLHAEDAAASDEPSSPVCYGKQFNHWD</sequence>
<dbReference type="InterPro" id="IPR052552">
    <property type="entry name" value="YeaO-like"/>
</dbReference>
<dbReference type="PANTHER" id="PTHR36849">
    <property type="entry name" value="CYTOPLASMIC PROTEIN-RELATED"/>
    <property type="match status" value="1"/>
</dbReference>
<dbReference type="PANTHER" id="PTHR36849:SF1">
    <property type="entry name" value="CYTOPLASMIC PROTEIN"/>
    <property type="match status" value="1"/>
</dbReference>
<evidence type="ECO:0000313" key="1">
    <source>
        <dbReference type="EMBL" id="PWW14105.1"/>
    </source>
</evidence>
<proteinExistence type="predicted"/>
<dbReference type="RefSeq" id="WP_110075488.1">
    <property type="nucleotide sequence ID" value="NZ_QGTT01000004.1"/>
</dbReference>
<organism evidence="1 2">
    <name type="scientific">Pseudidiomarina maritima</name>
    <dbReference type="NCBI Taxonomy" id="519453"/>
    <lineage>
        <taxon>Bacteria</taxon>
        <taxon>Pseudomonadati</taxon>
        <taxon>Pseudomonadota</taxon>
        <taxon>Gammaproteobacteria</taxon>
        <taxon>Alteromonadales</taxon>
        <taxon>Idiomarinaceae</taxon>
        <taxon>Pseudidiomarina</taxon>
    </lineage>
</organism>
<comment type="caution">
    <text evidence="1">The sequence shown here is derived from an EMBL/GenBank/DDBJ whole genome shotgun (WGS) entry which is preliminary data.</text>
</comment>
<protein>
    <submittedName>
        <fullName evidence="1">Uncharacterized protein YeaO (DUF488 family)</fullName>
    </submittedName>
</protein>
<reference evidence="1 2" key="1">
    <citation type="submission" date="2018-05" db="EMBL/GenBank/DDBJ databases">
        <title>Freshwater and sediment microbial communities from various areas in North America, analyzing microbe dynamics in response to fracking.</title>
        <authorList>
            <person name="Lamendella R."/>
        </authorList>
    </citation>
    <scope>NUCLEOTIDE SEQUENCE [LARGE SCALE GENOMIC DNA]</scope>
    <source>
        <strain evidence="1 2">125B1</strain>
    </source>
</reference>
<accession>A0A317QBM2</accession>
<dbReference type="EMBL" id="QGTT01000004">
    <property type="protein sequence ID" value="PWW14105.1"/>
    <property type="molecule type" value="Genomic_DNA"/>
</dbReference>
<evidence type="ECO:0000313" key="2">
    <source>
        <dbReference type="Proteomes" id="UP000246964"/>
    </source>
</evidence>
<name>A0A317QBM2_9GAMM</name>